<dbReference type="SUPFAM" id="SSF81271">
    <property type="entry name" value="TGS-like"/>
    <property type="match status" value="1"/>
</dbReference>
<dbReference type="PRINTS" id="PR00326">
    <property type="entry name" value="GTP1OBG"/>
</dbReference>
<proteinExistence type="predicted"/>
<dbReference type="InterPro" id="IPR006073">
    <property type="entry name" value="GTP-bd"/>
</dbReference>
<name>A0A062XYM5_9BACT</name>
<dbReference type="Gene3D" id="6.10.140.1070">
    <property type="match status" value="1"/>
</dbReference>
<feature type="domain" description="TGS" evidence="2">
    <location>
        <begin position="251"/>
        <end position="324"/>
    </location>
</feature>
<evidence type="ECO:0000259" key="2">
    <source>
        <dbReference type="PROSITE" id="PS51880"/>
    </source>
</evidence>
<keyword evidence="4" id="KW-1185">Reference proteome</keyword>
<dbReference type="InterPro" id="IPR027417">
    <property type="entry name" value="P-loop_NTPase"/>
</dbReference>
<dbReference type="CDD" id="cd01666">
    <property type="entry name" value="TGS_DRG"/>
    <property type="match status" value="1"/>
</dbReference>
<dbReference type="InterPro" id="IPR045001">
    <property type="entry name" value="DRG"/>
</dbReference>
<feature type="coiled-coil region" evidence="1">
    <location>
        <begin position="12"/>
        <end position="59"/>
    </location>
</feature>
<evidence type="ECO:0000313" key="4">
    <source>
        <dbReference type="Proteomes" id="UP000027284"/>
    </source>
</evidence>
<dbReference type="SUPFAM" id="SSF52540">
    <property type="entry name" value="P-loop containing nucleoside triphosphate hydrolases"/>
    <property type="match status" value="1"/>
</dbReference>
<dbReference type="Pfam" id="PF01926">
    <property type="entry name" value="MMR_HSR1"/>
    <property type="match status" value="1"/>
</dbReference>
<dbReference type="InterPro" id="IPR012675">
    <property type="entry name" value="Beta-grasp_dom_sf"/>
</dbReference>
<reference evidence="3 4" key="1">
    <citation type="submission" date="2014-04" db="EMBL/GenBank/DDBJ databases">
        <title>The Genome Sequence of Thermoanaerobaculum aquaticum MP-01, The First Cultivated Group 23 Acidobacterium.</title>
        <authorList>
            <person name="Stamps B.W."/>
            <person name="Losey N.A."/>
            <person name="Lawson P.A."/>
            <person name="Stevenson B.S."/>
        </authorList>
    </citation>
    <scope>NUCLEOTIDE SEQUENCE [LARGE SCALE GENOMIC DNA]</scope>
    <source>
        <strain evidence="3 4">MP-01</strain>
    </source>
</reference>
<dbReference type="Proteomes" id="UP000027284">
    <property type="component" value="Unassembled WGS sequence"/>
</dbReference>
<dbReference type="Pfam" id="PF02824">
    <property type="entry name" value="TGS"/>
    <property type="match status" value="1"/>
</dbReference>
<dbReference type="OrthoDB" id="257487at2"/>
<dbReference type="PANTHER" id="PTHR43127">
    <property type="entry name" value="DEVELOPMENTALLY-REGULATED GTP-BINDING PROTEIN 2"/>
    <property type="match status" value="1"/>
</dbReference>
<dbReference type="RefSeq" id="WP_038047057.1">
    <property type="nucleotide sequence ID" value="NZ_JMFG01000006.1"/>
</dbReference>
<gene>
    <name evidence="3" type="ORF">EG19_10225</name>
</gene>
<dbReference type="InterPro" id="IPR004095">
    <property type="entry name" value="TGS"/>
</dbReference>
<dbReference type="STRING" id="1312852.EG19_10225"/>
<dbReference type="EMBL" id="JMFG01000006">
    <property type="protein sequence ID" value="KDA54534.1"/>
    <property type="molecule type" value="Genomic_DNA"/>
</dbReference>
<dbReference type="AlphaFoldDB" id="A0A062XYM5"/>
<sequence>MPANLTPQYKAAEAKFRAARTLEEKRQALEEMLATIPKHKGTEKLQADIKRRLARLRQEEESRAAKHGLTFKVEPEGAAQVVILGPPNAGKSSLLAAVTRAEPAIADFPFTTTRPQPGMMPFEDVHVQLVDLPPVTASHLDPWLPNVVRGADAAILVVDPTSPELPEDVEEVRQRLAEVRIPLVGALPEDADPRDTPLPTLMVISKVDRAREEDLQVLEEMYGGEYPMVRISVANHQGLGTFKVKLWRMLQLVRVYTKPPGKPADRTSPFVLPQGSTVLDLAERIHRDIAEKLAFARVWGGKLDGQKVSRDFELRDRDVVELHY</sequence>
<protein>
    <recommendedName>
        <fullName evidence="2">TGS domain-containing protein</fullName>
    </recommendedName>
</protein>
<accession>A0A062XYM5</accession>
<dbReference type="GO" id="GO:0003924">
    <property type="term" value="F:GTPase activity"/>
    <property type="evidence" value="ECO:0007669"/>
    <property type="project" value="InterPro"/>
</dbReference>
<comment type="caution">
    <text evidence="3">The sequence shown here is derived from an EMBL/GenBank/DDBJ whole genome shotgun (WGS) entry which is preliminary data.</text>
</comment>
<evidence type="ECO:0000256" key="1">
    <source>
        <dbReference type="SAM" id="Coils"/>
    </source>
</evidence>
<dbReference type="GO" id="GO:0005525">
    <property type="term" value="F:GTP binding"/>
    <property type="evidence" value="ECO:0007669"/>
    <property type="project" value="InterPro"/>
</dbReference>
<organism evidence="3 4">
    <name type="scientific">Thermoanaerobaculum aquaticum</name>
    <dbReference type="NCBI Taxonomy" id="1312852"/>
    <lineage>
        <taxon>Bacteria</taxon>
        <taxon>Pseudomonadati</taxon>
        <taxon>Acidobacteriota</taxon>
        <taxon>Thermoanaerobaculia</taxon>
        <taxon>Thermoanaerobaculales</taxon>
        <taxon>Thermoanaerobaculaceae</taxon>
        <taxon>Thermoanaerobaculum</taxon>
    </lineage>
</organism>
<dbReference type="Gene3D" id="3.10.20.30">
    <property type="match status" value="1"/>
</dbReference>
<evidence type="ECO:0000313" key="3">
    <source>
        <dbReference type="EMBL" id="KDA54534.1"/>
    </source>
</evidence>
<dbReference type="InterPro" id="IPR012676">
    <property type="entry name" value="TGS-like"/>
</dbReference>
<dbReference type="Gene3D" id="3.40.50.300">
    <property type="entry name" value="P-loop containing nucleotide triphosphate hydrolases"/>
    <property type="match status" value="1"/>
</dbReference>
<keyword evidence="1" id="KW-0175">Coiled coil</keyword>
<dbReference type="PROSITE" id="PS51880">
    <property type="entry name" value="TGS"/>
    <property type="match status" value="1"/>
</dbReference>